<dbReference type="AlphaFoldDB" id="A0A0R3AF57"/>
<dbReference type="RefSeq" id="WP_057702894.1">
    <property type="nucleotide sequence ID" value="NZ_JYLN01000005.1"/>
</dbReference>
<reference evidence="1 2" key="1">
    <citation type="submission" date="2015-02" db="EMBL/GenBank/DDBJ databases">
        <title>Two Pseudomonas sp. nov., isolated from raw milk.</title>
        <authorList>
            <person name="Wenning M."/>
            <person name="von Neubeck M."/>
            <person name="Huptas C."/>
            <person name="Scherer S."/>
        </authorList>
    </citation>
    <scope>NUCLEOTIDE SEQUENCE [LARGE SCALE GENOMIC DNA]</scope>
    <source>
        <strain evidence="1 2">DSM 29164</strain>
    </source>
</reference>
<gene>
    <name evidence="1" type="ORF">TX23_15280</name>
</gene>
<accession>A0A0R3AF57</accession>
<organism evidence="1 2">
    <name type="scientific">Pseudomonas paralactis</name>
    <dbReference type="NCBI Taxonomy" id="1615673"/>
    <lineage>
        <taxon>Bacteria</taxon>
        <taxon>Pseudomonadati</taxon>
        <taxon>Pseudomonadota</taxon>
        <taxon>Gammaproteobacteria</taxon>
        <taxon>Pseudomonadales</taxon>
        <taxon>Pseudomonadaceae</taxon>
        <taxon>Pseudomonas</taxon>
    </lineage>
</organism>
<dbReference type="PATRIC" id="fig|1615673.3.peg.4132"/>
<name>A0A0R3AF57_9PSED</name>
<proteinExistence type="predicted"/>
<sequence>MSGQKKHSPVSTAVSGSGDTLALDGPTVVRALADGLVPAQYYFNDLEVELPMPWSFLPGAGDTHFVVFVWDDHSATPVDVFPPLRLDGPLTADDFPYPASIPQAFLLNSARVDLSFRIHVDSPSNPSFDTSQLTALRIDRDAPGVGETLAPAIFPVDPITLDYLDLNPLVPMEIPGGYRGRDEGDEILLYFSAMDALPTGAPSFISPPQVSATGQIFVDVPDTIFRSFPGALFIFCFYRLRDRAGNLNPQFSEVARAGLSVAIPTPTYLRPLFPQTESDPINNPNKWMTCACIPPIWVGVEIRINQGSPPFPAIQDGDLITMRFQGYRQAPDVDPMPNIVETQTHVWDGVADASGHSFWIRDVERLIRPLRVTAGGEASYMVSRGGAIIGRSFSRFARFDRVVPSAPPPRYCWIDGNVPEP</sequence>
<protein>
    <submittedName>
        <fullName evidence="1">Uncharacterized protein</fullName>
    </submittedName>
</protein>
<evidence type="ECO:0000313" key="1">
    <source>
        <dbReference type="EMBL" id="KRP71631.1"/>
    </source>
</evidence>
<comment type="caution">
    <text evidence="1">The sequence shown here is derived from an EMBL/GenBank/DDBJ whole genome shotgun (WGS) entry which is preliminary data.</text>
</comment>
<dbReference type="Proteomes" id="UP000050852">
    <property type="component" value="Unassembled WGS sequence"/>
</dbReference>
<evidence type="ECO:0000313" key="2">
    <source>
        <dbReference type="Proteomes" id="UP000050852"/>
    </source>
</evidence>
<dbReference type="EMBL" id="JYLN01000005">
    <property type="protein sequence ID" value="KRP71631.1"/>
    <property type="molecule type" value="Genomic_DNA"/>
</dbReference>
<dbReference type="OrthoDB" id="7024978at2"/>